<feature type="compositionally biased region" description="Basic residues" evidence="1">
    <location>
        <begin position="227"/>
        <end position="240"/>
    </location>
</feature>
<feature type="compositionally biased region" description="Pro residues" evidence="1">
    <location>
        <begin position="262"/>
        <end position="274"/>
    </location>
</feature>
<gene>
    <name evidence="2" type="ORF">B0T17DRAFT_618534</name>
</gene>
<feature type="region of interest" description="Disordered" evidence="1">
    <location>
        <begin position="157"/>
        <end position="241"/>
    </location>
</feature>
<feature type="compositionally biased region" description="Polar residues" evidence="1">
    <location>
        <begin position="53"/>
        <end position="75"/>
    </location>
</feature>
<evidence type="ECO:0000313" key="3">
    <source>
        <dbReference type="Proteomes" id="UP001174934"/>
    </source>
</evidence>
<keyword evidence="3" id="KW-1185">Reference proteome</keyword>
<feature type="compositionally biased region" description="Basic and acidic residues" evidence="1">
    <location>
        <begin position="93"/>
        <end position="118"/>
    </location>
</feature>
<reference evidence="2" key="1">
    <citation type="submission" date="2023-06" db="EMBL/GenBank/DDBJ databases">
        <title>Genome-scale phylogeny and comparative genomics of the fungal order Sordariales.</title>
        <authorList>
            <consortium name="Lawrence Berkeley National Laboratory"/>
            <person name="Hensen N."/>
            <person name="Bonometti L."/>
            <person name="Westerberg I."/>
            <person name="Brannstrom I.O."/>
            <person name="Guillou S."/>
            <person name="Cros-Aarteil S."/>
            <person name="Calhoun S."/>
            <person name="Haridas S."/>
            <person name="Kuo A."/>
            <person name="Mondo S."/>
            <person name="Pangilinan J."/>
            <person name="Riley R."/>
            <person name="LaButti K."/>
            <person name="Andreopoulos B."/>
            <person name="Lipzen A."/>
            <person name="Chen C."/>
            <person name="Yanf M."/>
            <person name="Daum C."/>
            <person name="Ng V."/>
            <person name="Clum A."/>
            <person name="Steindorff A."/>
            <person name="Ohm R."/>
            <person name="Martin F."/>
            <person name="Silar P."/>
            <person name="Natvig D."/>
            <person name="Lalanne C."/>
            <person name="Gautier V."/>
            <person name="Ament-velasquez S.L."/>
            <person name="Kruys A."/>
            <person name="Hutchinson M.I."/>
            <person name="Powell A.J."/>
            <person name="Barry K."/>
            <person name="Miller A.N."/>
            <person name="Grigoriev I.V."/>
            <person name="Debuchy R."/>
            <person name="Gladieux P."/>
            <person name="Thoren M.H."/>
            <person name="Johannesson H."/>
        </authorList>
    </citation>
    <scope>NUCLEOTIDE SEQUENCE</scope>
    <source>
        <strain evidence="2">SMH3391-2</strain>
    </source>
</reference>
<feature type="compositionally biased region" description="Polar residues" evidence="1">
    <location>
        <begin position="123"/>
        <end position="132"/>
    </location>
</feature>
<organism evidence="2 3">
    <name type="scientific">Bombardia bombarda</name>
    <dbReference type="NCBI Taxonomy" id="252184"/>
    <lineage>
        <taxon>Eukaryota</taxon>
        <taxon>Fungi</taxon>
        <taxon>Dikarya</taxon>
        <taxon>Ascomycota</taxon>
        <taxon>Pezizomycotina</taxon>
        <taxon>Sordariomycetes</taxon>
        <taxon>Sordariomycetidae</taxon>
        <taxon>Sordariales</taxon>
        <taxon>Lasiosphaeriaceae</taxon>
        <taxon>Bombardia</taxon>
    </lineage>
</organism>
<feature type="region of interest" description="Disordered" evidence="1">
    <location>
        <begin position="1"/>
        <end position="145"/>
    </location>
</feature>
<sequence>MVDDKKPSKLDKLKDKMGRVFGRRENHDDGSNKNDPPIQEPPPGHVPPHLRANANSNVPPENNQAQQNLVWQTPIVQGFSPPARRKGPNTRVQEAEATGRLRDSIPADYTSRPEEYHPALHGAQTTSTSILEQNKRHGFYGSPEKGKSIMRAEEKPMPKPLKTFSAASQKPIPPRKPIAPQKPVVQKPVAALLPAPIRKTRLQQRQQGKETATGSSRFAISGSRQSKTLRSRIQKKKKQKILISYPYPIGETYNSLGVGGPRRPPPPPPPPPPAGSSAVAAGNSGSGVRGGGSGY</sequence>
<evidence type="ECO:0000313" key="2">
    <source>
        <dbReference type="EMBL" id="KAK0617878.1"/>
    </source>
</evidence>
<dbReference type="EMBL" id="JAULSR010000005">
    <property type="protein sequence ID" value="KAK0617878.1"/>
    <property type="molecule type" value="Genomic_DNA"/>
</dbReference>
<feature type="compositionally biased region" description="Polar residues" evidence="1">
    <location>
        <begin position="203"/>
        <end position="226"/>
    </location>
</feature>
<accession>A0AA39WLZ9</accession>
<feature type="compositionally biased region" description="Gly residues" evidence="1">
    <location>
        <begin position="284"/>
        <end position="295"/>
    </location>
</feature>
<dbReference type="AlphaFoldDB" id="A0AA39WLZ9"/>
<comment type="caution">
    <text evidence="2">The sequence shown here is derived from an EMBL/GenBank/DDBJ whole genome shotgun (WGS) entry which is preliminary data.</text>
</comment>
<name>A0AA39WLZ9_9PEZI</name>
<proteinExistence type="predicted"/>
<dbReference type="Proteomes" id="UP001174934">
    <property type="component" value="Unassembled WGS sequence"/>
</dbReference>
<protein>
    <submittedName>
        <fullName evidence="2">Uncharacterized protein</fullName>
    </submittedName>
</protein>
<feature type="compositionally biased region" description="Basic and acidic residues" evidence="1">
    <location>
        <begin position="1"/>
        <end position="32"/>
    </location>
</feature>
<evidence type="ECO:0000256" key="1">
    <source>
        <dbReference type="SAM" id="MobiDB-lite"/>
    </source>
</evidence>
<feature type="region of interest" description="Disordered" evidence="1">
    <location>
        <begin position="253"/>
        <end position="295"/>
    </location>
</feature>